<dbReference type="SUPFAM" id="SSF117892">
    <property type="entry name" value="Band 7/SPFH domain"/>
    <property type="match status" value="1"/>
</dbReference>
<organism evidence="7 8">
    <name type="scientific">Mycetocola zhadangensis</name>
    <dbReference type="NCBI Taxonomy" id="1164595"/>
    <lineage>
        <taxon>Bacteria</taxon>
        <taxon>Bacillati</taxon>
        <taxon>Actinomycetota</taxon>
        <taxon>Actinomycetes</taxon>
        <taxon>Micrococcales</taxon>
        <taxon>Microbacteriaceae</taxon>
        <taxon>Mycetocola</taxon>
    </lineage>
</organism>
<evidence type="ECO:0000256" key="5">
    <source>
        <dbReference type="SAM" id="Phobius"/>
    </source>
</evidence>
<dbReference type="Proteomes" id="UP000282460">
    <property type="component" value="Unassembled WGS sequence"/>
</dbReference>
<feature type="domain" description="Band 7" evidence="6">
    <location>
        <begin position="30"/>
        <end position="221"/>
    </location>
</feature>
<sequence>MELLGIVLSPIIVAVVAGVILLIIIIMFIQGRYKIAQPDEAIIVTGRRARKSVGADGRTITDLTGQKVVQGGGVFVIPFLQKQFSMSLRSRAIGIQVVAQTRNGVTIRIEAVAVVKVGDSDSAIRSAAQRFLGQDQHIEPFTQEVLSGSLRSSIGNLTVEEIIRDRAGLAEQVIEAARTSLLNQGLDVDTFQIKEIADDKGYITDLGRPEQARVRQAAEIAESVSARASEQARIEAAEAIADANRELSLKNASIKSETDKALAEAEAAKPLAEAFAQQGILQQREITAQRETALREQQLNADVRKTADAESYRIRQIAEAHAAQVVAEAKADRDRRIAEAEATRAEGEAEAAAIFAKGEAEARATELRVAALRDESEALLQQRAIEILPEIAKQLAAPYGAIDNLTVISTDGASHLSKQVVGNVTEVTQLLKDSTGIDLASLLSGFAGGAASGHAVAKAPTYGTRTSVHADGSANETEAAPAHQGEPVAAE</sequence>
<evidence type="ECO:0000256" key="1">
    <source>
        <dbReference type="ARBA" id="ARBA00004370"/>
    </source>
</evidence>
<dbReference type="Pfam" id="PF15975">
    <property type="entry name" value="Flot"/>
    <property type="match status" value="1"/>
</dbReference>
<dbReference type="Gene3D" id="3.30.479.30">
    <property type="entry name" value="Band 7 domain"/>
    <property type="match status" value="1"/>
</dbReference>
<dbReference type="OrthoDB" id="9786220at2"/>
<comment type="subcellular location">
    <subcellularLocation>
        <location evidence="1">Membrane</location>
    </subcellularLocation>
</comment>
<evidence type="ECO:0000313" key="8">
    <source>
        <dbReference type="Proteomes" id="UP000282460"/>
    </source>
</evidence>
<protein>
    <submittedName>
        <fullName evidence="7">Flotillin family protein</fullName>
    </submittedName>
</protein>
<evidence type="ECO:0000313" key="7">
    <source>
        <dbReference type="EMBL" id="RLQ84100.1"/>
    </source>
</evidence>
<dbReference type="GO" id="GO:0002020">
    <property type="term" value="F:protease binding"/>
    <property type="evidence" value="ECO:0007669"/>
    <property type="project" value="TreeGrafter"/>
</dbReference>
<dbReference type="Pfam" id="PF01145">
    <property type="entry name" value="Band_7"/>
    <property type="match status" value="1"/>
</dbReference>
<comment type="caution">
    <text evidence="7">The sequence shown here is derived from an EMBL/GenBank/DDBJ whole genome shotgun (WGS) entry which is preliminary data.</text>
</comment>
<evidence type="ECO:0000256" key="3">
    <source>
        <dbReference type="ARBA" id="ARBA00023136"/>
    </source>
</evidence>
<dbReference type="SMART" id="SM00244">
    <property type="entry name" value="PHB"/>
    <property type="match status" value="1"/>
</dbReference>
<dbReference type="InterPro" id="IPR027705">
    <property type="entry name" value="Flotillin_fam"/>
</dbReference>
<proteinExistence type="inferred from homology"/>
<accession>A0A3L7J0X6</accession>
<dbReference type="GO" id="GO:0005886">
    <property type="term" value="C:plasma membrane"/>
    <property type="evidence" value="ECO:0007669"/>
    <property type="project" value="TreeGrafter"/>
</dbReference>
<dbReference type="InterPro" id="IPR031905">
    <property type="entry name" value="Flotillin_C"/>
</dbReference>
<comment type="similarity">
    <text evidence="2">Belongs to the band 7/mec-2 family. Flotillin subfamily.</text>
</comment>
<reference evidence="7 8" key="1">
    <citation type="submission" date="2018-10" db="EMBL/GenBank/DDBJ databases">
        <authorList>
            <person name="Li J."/>
        </authorList>
    </citation>
    <scope>NUCLEOTIDE SEQUENCE [LARGE SCALE GENOMIC DNA]</scope>
    <source>
        <strain evidence="7 8">ZD1-4</strain>
    </source>
</reference>
<keyword evidence="5" id="KW-0812">Transmembrane</keyword>
<name>A0A3L7J0X6_9MICO</name>
<keyword evidence="3 5" id="KW-0472">Membrane</keyword>
<keyword evidence="8" id="KW-1185">Reference proteome</keyword>
<dbReference type="PANTHER" id="PTHR13806">
    <property type="entry name" value="FLOTILLIN-RELATED"/>
    <property type="match status" value="1"/>
</dbReference>
<dbReference type="InterPro" id="IPR036013">
    <property type="entry name" value="Band_7/SPFH_dom_sf"/>
</dbReference>
<evidence type="ECO:0000256" key="2">
    <source>
        <dbReference type="ARBA" id="ARBA00007161"/>
    </source>
</evidence>
<dbReference type="EMBL" id="RCWJ01000002">
    <property type="protein sequence ID" value="RLQ84100.1"/>
    <property type="molecule type" value="Genomic_DNA"/>
</dbReference>
<feature type="region of interest" description="Disordered" evidence="4">
    <location>
        <begin position="465"/>
        <end position="491"/>
    </location>
</feature>
<evidence type="ECO:0000256" key="4">
    <source>
        <dbReference type="SAM" id="MobiDB-lite"/>
    </source>
</evidence>
<gene>
    <name evidence="7" type="ORF">D9V28_07640</name>
</gene>
<dbReference type="GO" id="GO:0072659">
    <property type="term" value="P:protein localization to plasma membrane"/>
    <property type="evidence" value="ECO:0007669"/>
    <property type="project" value="TreeGrafter"/>
</dbReference>
<keyword evidence="5" id="KW-1133">Transmembrane helix</keyword>
<dbReference type="AlphaFoldDB" id="A0A3L7J0X6"/>
<dbReference type="PANTHER" id="PTHR13806:SF46">
    <property type="entry name" value="FLOTILLIN-1-RELATED"/>
    <property type="match status" value="1"/>
</dbReference>
<evidence type="ECO:0000259" key="6">
    <source>
        <dbReference type="SMART" id="SM00244"/>
    </source>
</evidence>
<dbReference type="InterPro" id="IPR001107">
    <property type="entry name" value="Band_7"/>
</dbReference>
<dbReference type="CDD" id="cd03399">
    <property type="entry name" value="SPFH_flotillin"/>
    <property type="match status" value="1"/>
</dbReference>
<dbReference type="RefSeq" id="WP_121659146.1">
    <property type="nucleotide sequence ID" value="NZ_BMEK01000002.1"/>
</dbReference>
<feature type="transmembrane region" description="Helical" evidence="5">
    <location>
        <begin position="6"/>
        <end position="29"/>
    </location>
</feature>